<organism evidence="2 3">
    <name type="scientific">Microbacterium hominis</name>
    <dbReference type="NCBI Taxonomy" id="162426"/>
    <lineage>
        <taxon>Bacteria</taxon>
        <taxon>Bacillati</taxon>
        <taxon>Actinomycetota</taxon>
        <taxon>Actinomycetes</taxon>
        <taxon>Micrococcales</taxon>
        <taxon>Microbacteriaceae</taxon>
        <taxon>Microbacterium</taxon>
    </lineage>
</organism>
<proteinExistence type="predicted"/>
<evidence type="ECO:0000256" key="1">
    <source>
        <dbReference type="SAM" id="MobiDB-lite"/>
    </source>
</evidence>
<feature type="region of interest" description="Disordered" evidence="1">
    <location>
        <begin position="41"/>
        <end position="66"/>
    </location>
</feature>
<name>A0A0B4CYI4_9MICO</name>
<comment type="caution">
    <text evidence="2">The sequence shown here is derived from an EMBL/GenBank/DDBJ whole genome shotgun (WGS) entry which is preliminary data.</text>
</comment>
<accession>A0A0B4CYI4</accession>
<reference evidence="2 3" key="1">
    <citation type="submission" date="2014-12" db="EMBL/GenBank/DDBJ databases">
        <title>Genome sequencing of Microbacterium hominis TPW29.</title>
        <authorList>
            <person name="Tan P.W."/>
            <person name="Chan K.-G."/>
        </authorList>
    </citation>
    <scope>NUCLEOTIDE SEQUENCE [LARGE SCALE GENOMIC DNA]</scope>
    <source>
        <strain evidence="2 3">TPW29</strain>
    </source>
</reference>
<feature type="compositionally biased region" description="Basic and acidic residues" evidence="1">
    <location>
        <begin position="47"/>
        <end position="66"/>
    </location>
</feature>
<evidence type="ECO:0000313" key="3">
    <source>
        <dbReference type="Proteomes" id="UP000031202"/>
    </source>
</evidence>
<sequence length="66" mass="7760">MDWIIPRPFARGRLTSHYLLTRVQMGKIFDIDESQSMMSKSYPAIRPPKDATENHLRQLSEEEIRA</sequence>
<dbReference type="Proteomes" id="UP000031202">
    <property type="component" value="Unassembled WGS sequence"/>
</dbReference>
<protein>
    <submittedName>
        <fullName evidence="2">Uncharacterized protein</fullName>
    </submittedName>
</protein>
<dbReference type="EMBL" id="JWSZ01000003">
    <property type="protein sequence ID" value="KIC59461.1"/>
    <property type="molecule type" value="Genomic_DNA"/>
</dbReference>
<dbReference type="AlphaFoldDB" id="A0A0B4CYI4"/>
<gene>
    <name evidence="2" type="ORF">RM52_03090</name>
</gene>
<evidence type="ECO:0000313" key="2">
    <source>
        <dbReference type="EMBL" id="KIC59461.1"/>
    </source>
</evidence>